<dbReference type="EMBL" id="JABFAJ010000005">
    <property type="protein sequence ID" value="NNU26539.1"/>
    <property type="molecule type" value="Genomic_DNA"/>
</dbReference>
<accession>A0A849K3C6</accession>
<dbReference type="CDD" id="cd03451">
    <property type="entry name" value="FkbR2"/>
    <property type="match status" value="1"/>
</dbReference>
<comment type="caution">
    <text evidence="3">The sequence shown here is derived from an EMBL/GenBank/DDBJ whole genome shotgun (WGS) entry which is preliminary data.</text>
</comment>
<dbReference type="InterPro" id="IPR052342">
    <property type="entry name" value="MCH/BMMD"/>
</dbReference>
<feature type="domain" description="MaoC-like" evidence="2">
    <location>
        <begin position="20"/>
        <end position="133"/>
    </location>
</feature>
<dbReference type="Proteomes" id="UP000557204">
    <property type="component" value="Unassembled WGS sequence"/>
</dbReference>
<evidence type="ECO:0000313" key="3">
    <source>
        <dbReference type="EMBL" id="NNU26539.1"/>
    </source>
</evidence>
<dbReference type="InterPro" id="IPR002539">
    <property type="entry name" value="MaoC-like_dom"/>
</dbReference>
<keyword evidence="4" id="KW-1185">Reference proteome</keyword>
<sequence length="164" mass="18022">MREETQRGFYYDELEEDVRYVHRPGRTMTEADDVLFTSATMNPQALHLDAAWAATQPFGKPLVNSMLTLATLVGLSVAHLTRGTIVANLGFSDIRFPAPMFHGDTLYGETVMTGRRLSSSRPGQGIVTLEHTGRNQDDAVVAVATRSVLMWTKDGHADLGREGS</sequence>
<dbReference type="RefSeq" id="WP_171246043.1">
    <property type="nucleotide sequence ID" value="NZ_JABFAJ010000005.1"/>
</dbReference>
<dbReference type="PANTHER" id="PTHR43664">
    <property type="entry name" value="MONOAMINE OXIDASE-RELATED"/>
    <property type="match status" value="1"/>
</dbReference>
<dbReference type="PANTHER" id="PTHR43664:SF1">
    <property type="entry name" value="BETA-METHYLMALYL-COA DEHYDRATASE"/>
    <property type="match status" value="1"/>
</dbReference>
<dbReference type="Gene3D" id="3.10.129.10">
    <property type="entry name" value="Hotdog Thioesterase"/>
    <property type="match status" value="1"/>
</dbReference>
<evidence type="ECO:0000256" key="1">
    <source>
        <dbReference type="ARBA" id="ARBA00005254"/>
    </source>
</evidence>
<reference evidence="3 4" key="1">
    <citation type="submission" date="2020-05" db="EMBL/GenBank/DDBJ databases">
        <title>Genome sequence of Isoptericola sp. JC619 isolated from Chilika lagoon, India.</title>
        <authorList>
            <person name="Kumar D."/>
            <person name="Appam K."/>
            <person name="Gandham S."/>
            <person name="Uppada J."/>
            <person name="Sasikala C."/>
            <person name="Venkata Ramana C."/>
        </authorList>
    </citation>
    <scope>NUCLEOTIDE SEQUENCE [LARGE SCALE GENOMIC DNA]</scope>
    <source>
        <strain evidence="3 4">JC619</strain>
    </source>
</reference>
<organism evidence="3 4">
    <name type="scientific">Isoptericola sediminis</name>
    <dbReference type="NCBI Taxonomy" id="2733572"/>
    <lineage>
        <taxon>Bacteria</taxon>
        <taxon>Bacillati</taxon>
        <taxon>Actinomycetota</taxon>
        <taxon>Actinomycetes</taxon>
        <taxon>Micrococcales</taxon>
        <taxon>Promicromonosporaceae</taxon>
        <taxon>Isoptericola</taxon>
    </lineage>
</organism>
<dbReference type="SUPFAM" id="SSF54637">
    <property type="entry name" value="Thioesterase/thiol ester dehydrase-isomerase"/>
    <property type="match status" value="1"/>
</dbReference>
<dbReference type="InterPro" id="IPR029069">
    <property type="entry name" value="HotDog_dom_sf"/>
</dbReference>
<evidence type="ECO:0000259" key="2">
    <source>
        <dbReference type="Pfam" id="PF01575"/>
    </source>
</evidence>
<proteinExistence type="inferred from homology"/>
<protein>
    <submittedName>
        <fullName evidence="3">MaoC family dehydratase</fullName>
    </submittedName>
</protein>
<name>A0A849K3C6_9MICO</name>
<comment type="similarity">
    <text evidence="1">Belongs to the enoyl-CoA hydratase/isomerase family.</text>
</comment>
<dbReference type="AlphaFoldDB" id="A0A849K3C6"/>
<dbReference type="Pfam" id="PF01575">
    <property type="entry name" value="MaoC_dehydratas"/>
    <property type="match status" value="1"/>
</dbReference>
<gene>
    <name evidence="3" type="ORF">HLI28_03145</name>
</gene>
<evidence type="ECO:0000313" key="4">
    <source>
        <dbReference type="Proteomes" id="UP000557204"/>
    </source>
</evidence>